<feature type="region of interest" description="Disordered" evidence="1">
    <location>
        <begin position="1"/>
        <end position="50"/>
    </location>
</feature>
<protein>
    <submittedName>
        <fullName evidence="2">Uncharacterized protein</fullName>
    </submittedName>
</protein>
<feature type="compositionally biased region" description="Low complexity" evidence="1">
    <location>
        <begin position="22"/>
        <end position="35"/>
    </location>
</feature>
<proteinExistence type="predicted"/>
<evidence type="ECO:0000313" key="2">
    <source>
        <dbReference type="EMBL" id="RAL37992.1"/>
    </source>
</evidence>
<accession>A0A328CX05</accession>
<organism evidence="2 3">
    <name type="scientific">Cuscuta australis</name>
    <dbReference type="NCBI Taxonomy" id="267555"/>
    <lineage>
        <taxon>Eukaryota</taxon>
        <taxon>Viridiplantae</taxon>
        <taxon>Streptophyta</taxon>
        <taxon>Embryophyta</taxon>
        <taxon>Tracheophyta</taxon>
        <taxon>Spermatophyta</taxon>
        <taxon>Magnoliopsida</taxon>
        <taxon>eudicotyledons</taxon>
        <taxon>Gunneridae</taxon>
        <taxon>Pentapetalae</taxon>
        <taxon>asterids</taxon>
        <taxon>lamiids</taxon>
        <taxon>Solanales</taxon>
        <taxon>Convolvulaceae</taxon>
        <taxon>Cuscuteae</taxon>
        <taxon>Cuscuta</taxon>
        <taxon>Cuscuta subgen. Grammica</taxon>
        <taxon>Cuscuta sect. Cleistogrammica</taxon>
    </lineage>
</organism>
<feature type="compositionally biased region" description="Polar residues" evidence="1">
    <location>
        <begin position="1"/>
        <end position="12"/>
    </location>
</feature>
<dbReference type="EMBL" id="NQVE01000215">
    <property type="protein sequence ID" value="RAL37992.1"/>
    <property type="molecule type" value="Genomic_DNA"/>
</dbReference>
<reference evidence="2 3" key="1">
    <citation type="submission" date="2018-06" db="EMBL/GenBank/DDBJ databases">
        <title>The Genome of Cuscuta australis (Dodder) Provides Insight into the Evolution of Plant Parasitism.</title>
        <authorList>
            <person name="Liu H."/>
        </authorList>
    </citation>
    <scope>NUCLEOTIDE SEQUENCE [LARGE SCALE GENOMIC DNA]</scope>
    <source>
        <strain evidence="3">cv. Yunnan</strain>
        <tissue evidence="2">Vines</tissue>
    </source>
</reference>
<name>A0A328CX05_9ASTE</name>
<dbReference type="AlphaFoldDB" id="A0A328CX05"/>
<evidence type="ECO:0000313" key="3">
    <source>
        <dbReference type="Proteomes" id="UP000249390"/>
    </source>
</evidence>
<evidence type="ECO:0000256" key="1">
    <source>
        <dbReference type="SAM" id="MobiDB-lite"/>
    </source>
</evidence>
<sequence length="291" mass="32089">MRMQGKSVNPSQDPVDKKIWANRNNNDNNNSSSSSQLTNQPKVGSNSHLPVPVAKYGEAQTDLEILIVDDTPERDDCSSPPPTATITTATDVIRPEADTSWSVNCNATCKRRKMTGLSPIKMSDRYTSLTGSVIEEETCNHSTKQYSKLESTTPSELKILFCSRCKTPLGLPENFSIMKCRLISTSKVHLMSLHNNSNPSAQGVEVLACDTSSLNRRILEEGSSSSGQGIWCKEDGCVFDSIFCPFCVPPHNSVLGVHVLATDALNLKLQNKILFFLDSLEIENFEAHKRH</sequence>
<dbReference type="Proteomes" id="UP000249390">
    <property type="component" value="Unassembled WGS sequence"/>
</dbReference>
<feature type="compositionally biased region" description="Polar residues" evidence="1">
    <location>
        <begin position="36"/>
        <end position="48"/>
    </location>
</feature>
<comment type="caution">
    <text evidence="2">The sequence shown here is derived from an EMBL/GenBank/DDBJ whole genome shotgun (WGS) entry which is preliminary data.</text>
</comment>
<gene>
    <name evidence="2" type="ORF">DM860_000686</name>
</gene>
<keyword evidence="3" id="KW-1185">Reference proteome</keyword>